<keyword evidence="3" id="KW-0614">Plasmid</keyword>
<dbReference type="SUPFAM" id="SSF103515">
    <property type="entry name" value="Autotransporter"/>
    <property type="match status" value="1"/>
</dbReference>
<feature type="domain" description="Autotransporter" evidence="2">
    <location>
        <begin position="780"/>
        <end position="1066"/>
    </location>
</feature>
<dbReference type="InterPro" id="IPR005546">
    <property type="entry name" value="Autotransporte_beta"/>
</dbReference>
<dbReference type="InterPro" id="IPR036709">
    <property type="entry name" value="Autotransporte_beta_dom_sf"/>
</dbReference>
<gene>
    <name evidence="3" type="ORF">ABVK50_32390</name>
</gene>
<proteinExistence type="predicted"/>
<feature type="chain" id="PRO_5043627650" evidence="1">
    <location>
        <begin position="33"/>
        <end position="1066"/>
    </location>
</feature>
<dbReference type="EMBL" id="CP159256">
    <property type="protein sequence ID" value="XCG52195.1"/>
    <property type="molecule type" value="Genomic_DNA"/>
</dbReference>
<organism evidence="3">
    <name type="scientific">Mesorhizobium sp. WSM2240</name>
    <dbReference type="NCBI Taxonomy" id="3228851"/>
    <lineage>
        <taxon>Bacteria</taxon>
        <taxon>Pseudomonadati</taxon>
        <taxon>Pseudomonadota</taxon>
        <taxon>Alphaproteobacteria</taxon>
        <taxon>Hyphomicrobiales</taxon>
        <taxon>Phyllobacteriaceae</taxon>
        <taxon>Mesorhizobium</taxon>
    </lineage>
</organism>
<dbReference type="AlphaFoldDB" id="A0AAU8CZ19"/>
<dbReference type="RefSeq" id="WP_353647069.1">
    <property type="nucleotide sequence ID" value="NZ_CP159256.1"/>
</dbReference>
<keyword evidence="1" id="KW-0732">Signal</keyword>
<accession>A0AAU8CZ19</accession>
<evidence type="ECO:0000259" key="2">
    <source>
        <dbReference type="PROSITE" id="PS51208"/>
    </source>
</evidence>
<geneLocation type="plasmid" evidence="3">
    <name>pMk2240A</name>
</geneLocation>
<dbReference type="PROSITE" id="PS51208">
    <property type="entry name" value="AUTOTRANSPORTER"/>
    <property type="match status" value="1"/>
</dbReference>
<evidence type="ECO:0000313" key="3">
    <source>
        <dbReference type="EMBL" id="XCG52195.1"/>
    </source>
</evidence>
<name>A0AAU8CZ19_9HYPH</name>
<reference evidence="3" key="1">
    <citation type="submission" date="2024-06" db="EMBL/GenBank/DDBJ databases">
        <title>Mesorhizobium karijinii sp. nov., a symbiont of the iconic Swainsona formosa from arid Australia.</title>
        <authorList>
            <person name="Hill Y.J."/>
            <person name="Watkin E.L.J."/>
            <person name="O'Hara G.W."/>
            <person name="Terpolilli J."/>
            <person name="Tye M.L."/>
            <person name="Kohlmeier M.G."/>
        </authorList>
    </citation>
    <scope>NUCLEOTIDE SEQUENCE</scope>
    <source>
        <strain evidence="3">WSM2240</strain>
        <plasmid evidence="3">pMk2240A</plasmid>
    </source>
</reference>
<dbReference type="PRINTS" id="PR00313">
    <property type="entry name" value="CABNDNGRPT"/>
</dbReference>
<dbReference type="Gene3D" id="2.160.20.160">
    <property type="match status" value="2"/>
</dbReference>
<evidence type="ECO:0000256" key="1">
    <source>
        <dbReference type="SAM" id="SignalP"/>
    </source>
</evidence>
<feature type="signal peptide" evidence="1">
    <location>
        <begin position="1"/>
        <end position="32"/>
    </location>
</feature>
<dbReference type="Gene3D" id="2.40.128.130">
    <property type="entry name" value="Autotransporter beta-domain"/>
    <property type="match status" value="1"/>
</dbReference>
<protein>
    <submittedName>
        <fullName evidence="3">Autotransporter outer membrane beta-barrel domain-containing protein</fullName>
    </submittedName>
</protein>
<sequence>MRLKPRRLSNLAGASGLAIAAAVVFTPSQTLACTATPVLVGGIVQNVIVDCNSEDTAEAFATSFDASLDDGSESGISVEYDGNGADAINISGGEIVQGESAGESVNPPAIAGATEADYLDERGNVIETLGGEDVFTMNGGVIGAVEAPVSVFLGTGNDRFSIDGGTIYGSVFGEEGNDTFDVGGMGTIDESIYGGAGNDIVTLSEDGAVIGSTAEPDAIGLEGGADRFTMTGGTVGAAVSGGDGDDTLSVAGGTISGFLAGNSGDDIIGISGGTITGFVLGEDGIDTITVEGGTLTAGARGGLGNDVFNFSGGTAAAIFGDGDDDTVTISGGDIGRISGGDGNDAVTLSDTGSVRNEVLLDEDEDQGDDRFTMTGGSVAASVFGAAGEDAFRVSSGTVGLDLDAGAGNDVFDVTGGTVEGGLLGGGDDDQIAVSGGGVGLVGGGGGNDAVTISGTASIQGDVTLDAGDDSFAMTGGTIGGDVTGGEGTDTVTILDGTIDGGINAETVNLRGGSIGGDIGGLSGNTLTIEDLAPLDLRDGVIFSGVGAAGTISGVDLAGGGESQNFTGFSSLALGASTLRFIGGTQVIDALTLRDASTLFSTGATRLGSQDGGFGNMSVIGSTLTMIDGDPTDTLTLGGLTLDRATIGIDVDQVGSRADRIAANGAATAIGNNIILVNLVGPPELVQTTQIPILTAAGAPIGGMFDVAGITGTPAALFNYQVVEGPGGLFLLATPNDEVVGAVAAVDAAAAAQTVDTFLDAVFDITGDAAEYGLGLAGGAPVAAAPTFGIFASGQFAQVDHHGFTISSGAANIAGPSFSSEDFSAALSLDFNAAKHFGFDAEYGLNIGVFGGYTSTDVGLNPFGGFDFTGEAQNESGMAGAYALFRREVNYVLVSGTALFGSTDVQNGILGGAAGEYDTVGYAVTASAGRIFALSDRLRFDLRGGILGVSFTGDSYTDNLGVAHGETEVSFGAMKFEPGVYGDFQWQNGMVFSPYLRGELQQRFAYENTAIADGRSFDFDDSDFSAAVSAGFNLKVMQSATVSAEVRGKASSDSTTLAGKVGLKVAF</sequence>